<dbReference type="Gene3D" id="3.40.50.12500">
    <property type="match status" value="1"/>
</dbReference>
<dbReference type="InterPro" id="IPR053714">
    <property type="entry name" value="Iso_Racemase_Enz_sf"/>
</dbReference>
<dbReference type="PANTHER" id="PTHR28047">
    <property type="entry name" value="PROTEIN DCG1"/>
    <property type="match status" value="1"/>
</dbReference>
<dbReference type="PANTHER" id="PTHR28047:SF5">
    <property type="entry name" value="PROTEIN DCG1"/>
    <property type="match status" value="1"/>
</dbReference>
<dbReference type="GO" id="GO:0047661">
    <property type="term" value="F:amino-acid racemase activity"/>
    <property type="evidence" value="ECO:0007669"/>
    <property type="project" value="InterPro"/>
</dbReference>
<dbReference type="InterPro" id="IPR015942">
    <property type="entry name" value="Asp/Glu/hydantoin_racemase"/>
</dbReference>
<sequence length="224" mass="23612">MSERILVINPNTSHACTAGIAEAVSSFNAPGMPRLEVMQLADDEGPPAIVTWRDWFAVAEPLCRTIEREAAAAYIIGCVSDPGLEAARTVTDRPVLGMFRCAVAAALTRAERFGVVGFTWRSEQRQRRALQSMGVEGRMAGWVPLDLPMEVLTDPVAPQARIAEACRRLAADGAEVIILGCAGMARHVAVAAEASGLPVIEPCQAAAAAAQLAVIGARQPALTA</sequence>
<protein>
    <submittedName>
        <fullName evidence="2">Asp/Glu/hydantoin racemase</fullName>
    </submittedName>
</protein>
<gene>
    <name evidence="2" type="ORF">GGQ83_002385</name>
</gene>
<keyword evidence="3" id="KW-1185">Reference proteome</keyword>
<name>A0A840ADE6_9PROT</name>
<dbReference type="RefSeq" id="WP_184384210.1">
    <property type="nucleotide sequence ID" value="NZ_JACIDJ010000003.1"/>
</dbReference>
<reference evidence="2 3" key="1">
    <citation type="submission" date="2020-08" db="EMBL/GenBank/DDBJ databases">
        <title>Genomic Encyclopedia of Type Strains, Phase IV (KMG-IV): sequencing the most valuable type-strain genomes for metagenomic binning, comparative biology and taxonomic classification.</title>
        <authorList>
            <person name="Goeker M."/>
        </authorList>
    </citation>
    <scope>NUCLEOTIDE SEQUENCE [LARGE SCALE GENOMIC DNA]</scope>
    <source>
        <strain evidence="2 3">DSM 19979</strain>
    </source>
</reference>
<accession>A0A840ADE6</accession>
<dbReference type="InterPro" id="IPR052186">
    <property type="entry name" value="Hydantoin_racemase-like"/>
</dbReference>
<evidence type="ECO:0000313" key="3">
    <source>
        <dbReference type="Proteomes" id="UP000553193"/>
    </source>
</evidence>
<evidence type="ECO:0000313" key="2">
    <source>
        <dbReference type="EMBL" id="MBB3898942.1"/>
    </source>
</evidence>
<proteinExistence type="inferred from homology"/>
<evidence type="ECO:0000256" key="1">
    <source>
        <dbReference type="ARBA" id="ARBA00038414"/>
    </source>
</evidence>
<organism evidence="2 3">
    <name type="scientific">Roseococcus suduntuyensis</name>
    <dbReference type="NCBI Taxonomy" id="455361"/>
    <lineage>
        <taxon>Bacteria</taxon>
        <taxon>Pseudomonadati</taxon>
        <taxon>Pseudomonadota</taxon>
        <taxon>Alphaproteobacteria</taxon>
        <taxon>Acetobacterales</taxon>
        <taxon>Roseomonadaceae</taxon>
        <taxon>Roseococcus</taxon>
    </lineage>
</organism>
<comment type="similarity">
    <text evidence="1">Belongs to the HyuE racemase family.</text>
</comment>
<comment type="caution">
    <text evidence="2">The sequence shown here is derived from an EMBL/GenBank/DDBJ whole genome shotgun (WGS) entry which is preliminary data.</text>
</comment>
<dbReference type="AlphaFoldDB" id="A0A840ADE6"/>
<dbReference type="Pfam" id="PF01177">
    <property type="entry name" value="Asp_Glu_race"/>
    <property type="match status" value="1"/>
</dbReference>
<dbReference type="Proteomes" id="UP000553193">
    <property type="component" value="Unassembled WGS sequence"/>
</dbReference>
<dbReference type="EMBL" id="JACIDJ010000003">
    <property type="protein sequence ID" value="MBB3898942.1"/>
    <property type="molecule type" value="Genomic_DNA"/>
</dbReference>